<dbReference type="PANTHER" id="PTHR43156">
    <property type="entry name" value="STAGE II SPORULATION PROTEIN E-RELATED"/>
    <property type="match status" value="1"/>
</dbReference>
<dbReference type="Pfam" id="PF01590">
    <property type="entry name" value="GAF"/>
    <property type="match status" value="1"/>
</dbReference>
<feature type="compositionally biased region" description="Basic and acidic residues" evidence="2">
    <location>
        <begin position="28"/>
        <end position="42"/>
    </location>
</feature>
<dbReference type="Proteomes" id="UP000664109">
    <property type="component" value="Unassembled WGS sequence"/>
</dbReference>
<feature type="compositionally biased region" description="Basic residues" evidence="2">
    <location>
        <begin position="1"/>
        <end position="11"/>
    </location>
</feature>
<dbReference type="InterPro" id="IPR036457">
    <property type="entry name" value="PPM-type-like_dom_sf"/>
</dbReference>
<feature type="region of interest" description="Disordered" evidence="2">
    <location>
        <begin position="1"/>
        <end position="47"/>
    </location>
</feature>
<evidence type="ECO:0000256" key="1">
    <source>
        <dbReference type="ARBA" id="ARBA00022801"/>
    </source>
</evidence>
<keyword evidence="1" id="KW-0378">Hydrolase</keyword>
<organism evidence="5 6">
    <name type="scientific">Streptomyces zhihengii</name>
    <dbReference type="NCBI Taxonomy" id="1818004"/>
    <lineage>
        <taxon>Bacteria</taxon>
        <taxon>Bacillati</taxon>
        <taxon>Actinomycetota</taxon>
        <taxon>Actinomycetes</taxon>
        <taxon>Kitasatosporales</taxon>
        <taxon>Streptomycetaceae</taxon>
        <taxon>Streptomyces</taxon>
    </lineage>
</organism>
<dbReference type="EMBL" id="JAFEJA010000001">
    <property type="protein sequence ID" value="MBM9620205.1"/>
    <property type="molecule type" value="Genomic_DNA"/>
</dbReference>
<dbReference type="SMART" id="SM00065">
    <property type="entry name" value="GAF"/>
    <property type="match status" value="1"/>
</dbReference>
<feature type="domain" description="GAF" evidence="3">
    <location>
        <begin position="60"/>
        <end position="240"/>
    </location>
</feature>
<dbReference type="CDD" id="cd16936">
    <property type="entry name" value="HATPase_RsbW-like"/>
    <property type="match status" value="1"/>
</dbReference>
<keyword evidence="6" id="KW-1185">Reference proteome</keyword>
<dbReference type="PANTHER" id="PTHR43156:SF2">
    <property type="entry name" value="STAGE II SPORULATION PROTEIN E"/>
    <property type="match status" value="1"/>
</dbReference>
<dbReference type="SMART" id="SM00331">
    <property type="entry name" value="PP2C_SIG"/>
    <property type="match status" value="1"/>
</dbReference>
<dbReference type="InterPro" id="IPR029016">
    <property type="entry name" value="GAF-like_dom_sf"/>
</dbReference>
<dbReference type="Gene3D" id="3.30.450.40">
    <property type="match status" value="1"/>
</dbReference>
<evidence type="ECO:0000313" key="6">
    <source>
        <dbReference type="Proteomes" id="UP000664109"/>
    </source>
</evidence>
<feature type="compositionally biased region" description="Low complexity" evidence="2">
    <location>
        <begin position="12"/>
        <end position="27"/>
    </location>
</feature>
<dbReference type="Pfam" id="PF13581">
    <property type="entry name" value="HATPase_c_2"/>
    <property type="match status" value="1"/>
</dbReference>
<reference evidence="5 6" key="1">
    <citation type="journal article" date="2016" name="Arch. Microbiol.">
        <title>Streptomyces zhihengii sp. nov., isolated from rhizospheric soil of Psammosilene tunicoides.</title>
        <authorList>
            <person name="Huang M.J."/>
            <person name="Fei J.J."/>
            <person name="Salam N."/>
            <person name="Kim C.J."/>
            <person name="Hozzein W.N."/>
            <person name="Xiao M."/>
            <person name="Huang H.Q."/>
            <person name="Li W.J."/>
        </authorList>
    </citation>
    <scope>NUCLEOTIDE SEQUENCE [LARGE SCALE GENOMIC DNA]</scope>
    <source>
        <strain evidence="5 6">YIM T102</strain>
    </source>
</reference>
<dbReference type="InterPro" id="IPR003594">
    <property type="entry name" value="HATPase_dom"/>
</dbReference>
<dbReference type="Gene3D" id="3.30.565.10">
    <property type="entry name" value="Histidine kinase-like ATPase, C-terminal domain"/>
    <property type="match status" value="1"/>
</dbReference>
<dbReference type="InterPro" id="IPR001932">
    <property type="entry name" value="PPM-type_phosphatase-like_dom"/>
</dbReference>
<comment type="caution">
    <text evidence="5">The sequence shown here is derived from an EMBL/GenBank/DDBJ whole genome shotgun (WGS) entry which is preliminary data.</text>
</comment>
<evidence type="ECO:0000259" key="4">
    <source>
        <dbReference type="SMART" id="SM00331"/>
    </source>
</evidence>
<proteinExistence type="predicted"/>
<evidence type="ECO:0000313" key="5">
    <source>
        <dbReference type="EMBL" id="MBM9620205.1"/>
    </source>
</evidence>
<gene>
    <name evidence="5" type="ORF">JE024_15950</name>
</gene>
<protein>
    <submittedName>
        <fullName evidence="5">SpoIIE family protein phosphatase</fullName>
    </submittedName>
</protein>
<name>A0ABS2UU04_9ACTN</name>
<dbReference type="SUPFAM" id="SSF55874">
    <property type="entry name" value="ATPase domain of HSP90 chaperone/DNA topoisomerase II/histidine kinase"/>
    <property type="match status" value="1"/>
</dbReference>
<dbReference type="InterPro" id="IPR036890">
    <property type="entry name" value="HATPase_C_sf"/>
</dbReference>
<dbReference type="SUPFAM" id="SSF81606">
    <property type="entry name" value="PP2C-like"/>
    <property type="match status" value="1"/>
</dbReference>
<evidence type="ECO:0000259" key="3">
    <source>
        <dbReference type="SMART" id="SM00065"/>
    </source>
</evidence>
<dbReference type="InterPro" id="IPR052016">
    <property type="entry name" value="Bact_Sigma-Reg"/>
</dbReference>
<accession>A0ABS2UU04</accession>
<sequence length="600" mass="63873">MNGGSRRRRLTSRLSASGASVAPSGSRGLRDRRGRGRPEPDRTTTSGRLAWLNSASTRIGTTLDLERTAQELAGFTVPRFADAAAVDILEDVLRGEEGSRWTGSGIPASRAMAVCAVDSLASLEPTPVGVTINRPETAHETLLHRYCLRQGKPVLVSRMGDADFARVAPTPSAADKMRRAGVHSYLAVPLIARGVLLGTADFVRAAGSRPFSTTDLALAEQLASRAAVFIDNARLYGREREHVITLQRSLLPRATPLTPGLDVHAEYAPAVAARGVGGDWYDVMALPGGRTALMVGDVMGHGLPAAATMGRLRAVGRTLMTLDTAPERILARLDLATRDLEDEQVATCLCAVYDPADGSFTFASAGHLPPLMLDGRGGAAFLDVPIGAPLGAGVIPYDPLRVTAPEGSHLALYTDGLVKNRTDDVDVQLDRLRTKAMALGPGRLEEGELLAEAPNAFRIDEAVLLVAATTPEPGDDLKVWTLPREGNVASVARRLVSEQLGAWGLSDLTDVSELVVSELVGNALRYGNGPGQLRLLRGDRLTVEVSDTGPDLPQIQHADVSDEGGRGLQLINMLCRRWGSCRTVTGKVVWAEQNIAPQAY</sequence>
<dbReference type="InterPro" id="IPR003018">
    <property type="entry name" value="GAF"/>
</dbReference>
<feature type="domain" description="PPM-type phosphatase" evidence="4">
    <location>
        <begin position="261"/>
        <end position="484"/>
    </location>
</feature>
<dbReference type="Gene3D" id="3.60.40.10">
    <property type="entry name" value="PPM-type phosphatase domain"/>
    <property type="match status" value="1"/>
</dbReference>
<dbReference type="SUPFAM" id="SSF55781">
    <property type="entry name" value="GAF domain-like"/>
    <property type="match status" value="1"/>
</dbReference>
<dbReference type="Pfam" id="PF07228">
    <property type="entry name" value="SpoIIE"/>
    <property type="match status" value="1"/>
</dbReference>
<evidence type="ECO:0000256" key="2">
    <source>
        <dbReference type="SAM" id="MobiDB-lite"/>
    </source>
</evidence>